<gene>
    <name evidence="1" type="ORF">JG688_00018544</name>
</gene>
<dbReference type="Proteomes" id="UP000709295">
    <property type="component" value="Unassembled WGS sequence"/>
</dbReference>
<protein>
    <submittedName>
        <fullName evidence="1">Uncharacterized protein</fullName>
    </submittedName>
</protein>
<keyword evidence="2" id="KW-1185">Reference proteome</keyword>
<sequence>MYGSNEYGFMSLQASKDWIKLQYHTADKSWQFGETFNSTTVGGSTRHFHPPASMAPSTLTALCGLSAAALAWPLANAHQVVLLPEPQWTTDSKEIKFNPLAFLENQGFKTQEDFKAWRTQNGYKTLRDFMEHAKYNVTEGADFSCGWTNPKGTPQPIPAGGIMRSTGYTHDGPCEVWVADTRVYQGDNCHESLPRKEYPIDYSPCKGTCVLYWYWLGVRFLKNSYSWQVYKECIPLISNSTTK</sequence>
<organism evidence="1 2">
    <name type="scientific">Phytophthora aleatoria</name>
    <dbReference type="NCBI Taxonomy" id="2496075"/>
    <lineage>
        <taxon>Eukaryota</taxon>
        <taxon>Sar</taxon>
        <taxon>Stramenopiles</taxon>
        <taxon>Oomycota</taxon>
        <taxon>Peronosporomycetes</taxon>
        <taxon>Peronosporales</taxon>
        <taxon>Peronosporaceae</taxon>
        <taxon>Phytophthora</taxon>
    </lineage>
</organism>
<dbReference type="AlphaFoldDB" id="A0A8J5IBT9"/>
<evidence type="ECO:0000313" key="1">
    <source>
        <dbReference type="EMBL" id="KAG6941682.1"/>
    </source>
</evidence>
<comment type="caution">
    <text evidence="1">The sequence shown here is derived from an EMBL/GenBank/DDBJ whole genome shotgun (WGS) entry which is preliminary data.</text>
</comment>
<accession>A0A8J5IBT9</accession>
<reference evidence="1" key="1">
    <citation type="submission" date="2021-01" db="EMBL/GenBank/DDBJ databases">
        <title>Phytophthora aleatoria, a newly-described species from Pinus radiata is distinct from Phytophthora cactorum isolates based on comparative genomics.</title>
        <authorList>
            <person name="Mcdougal R."/>
            <person name="Panda P."/>
            <person name="Williams N."/>
            <person name="Studholme D.J."/>
        </authorList>
    </citation>
    <scope>NUCLEOTIDE SEQUENCE</scope>
    <source>
        <strain evidence="1">NZFS 4037</strain>
    </source>
</reference>
<evidence type="ECO:0000313" key="2">
    <source>
        <dbReference type="Proteomes" id="UP000709295"/>
    </source>
</evidence>
<dbReference type="EMBL" id="JAENGY010003497">
    <property type="protein sequence ID" value="KAG6941682.1"/>
    <property type="molecule type" value="Genomic_DNA"/>
</dbReference>
<name>A0A8J5IBT9_9STRA</name>
<proteinExistence type="predicted"/>